<sequence>MNRFRLEGTGKNSTTLRCLNCQTAVEIPLNELSSLYYHYAC</sequence>
<dbReference type="EMBL" id="JH393257">
    <property type="protein sequence ID" value="EHJ93098.1"/>
    <property type="molecule type" value="Genomic_DNA"/>
</dbReference>
<dbReference type="Proteomes" id="UP000005756">
    <property type="component" value="Unassembled WGS sequence"/>
</dbReference>
<evidence type="ECO:0000313" key="1">
    <source>
        <dbReference type="EMBL" id="EHJ93098.1"/>
    </source>
</evidence>
<protein>
    <submittedName>
        <fullName evidence="1">Uncharacterized protein</fullName>
    </submittedName>
</protein>
<gene>
    <name evidence="1" type="ORF">KUC_0042</name>
</gene>
<organism evidence="1 2">
    <name type="scientific">Vreelandella boliviensis LC1</name>
    <dbReference type="NCBI Taxonomy" id="1072583"/>
    <lineage>
        <taxon>Bacteria</taxon>
        <taxon>Pseudomonadati</taxon>
        <taxon>Pseudomonadota</taxon>
        <taxon>Gammaproteobacteria</taxon>
        <taxon>Oceanospirillales</taxon>
        <taxon>Halomonadaceae</taxon>
        <taxon>Vreelandella</taxon>
    </lineage>
</organism>
<proteinExistence type="predicted"/>
<accession>A0A7U9C0Y8</accession>
<reference evidence="1 2" key="1">
    <citation type="submission" date="2011-10" db="EMBL/GenBank/DDBJ databases">
        <authorList>
            <person name="Quillaguamn J."/>
            <person name="Guzmn D."/>
            <person name="Balderrama-Subieta A."/>
            <person name="Cardona-Ortuo C."/>
            <person name="Guevara-Martnez M."/>
            <person name="Callisaya-Quispe N."/>
        </authorList>
    </citation>
    <scope>NUCLEOTIDE SEQUENCE [LARGE SCALE GENOMIC DNA]</scope>
    <source>
        <strain evidence="1 2">LC1</strain>
    </source>
</reference>
<dbReference type="AlphaFoldDB" id="A0A7U9C0Y8"/>
<name>A0A7U9C0Y8_9GAMM</name>
<evidence type="ECO:0000313" key="2">
    <source>
        <dbReference type="Proteomes" id="UP000005756"/>
    </source>
</evidence>